<name>A0ACB5RC10_9CLOT</name>
<evidence type="ECO:0000313" key="1">
    <source>
        <dbReference type="EMBL" id="GKX66241.1"/>
    </source>
</evidence>
<dbReference type="EMBL" id="BROD01000001">
    <property type="protein sequence ID" value="GKX66241.1"/>
    <property type="molecule type" value="Genomic_DNA"/>
</dbReference>
<dbReference type="Proteomes" id="UP001058074">
    <property type="component" value="Unassembled WGS sequence"/>
</dbReference>
<sequence length="65" mass="7281">MPVASINPVRIHFTESKLVLNSLINVGRATFTALILNVPKNTPKNNEIITDQKYSSCFSFVFINI</sequence>
<proteinExistence type="predicted"/>
<accession>A0ACB5RC10</accession>
<organism evidence="1 2">
    <name type="scientific">Inconstantimicrobium mannanitabidum</name>
    <dbReference type="NCBI Taxonomy" id="1604901"/>
    <lineage>
        <taxon>Bacteria</taxon>
        <taxon>Bacillati</taxon>
        <taxon>Bacillota</taxon>
        <taxon>Clostridia</taxon>
        <taxon>Eubacteriales</taxon>
        <taxon>Clostridiaceae</taxon>
        <taxon>Inconstantimicrobium</taxon>
    </lineage>
</organism>
<protein>
    <submittedName>
        <fullName evidence="1">Uncharacterized protein</fullName>
    </submittedName>
</protein>
<comment type="caution">
    <text evidence="1">The sequence shown here is derived from an EMBL/GenBank/DDBJ whole genome shotgun (WGS) entry which is preliminary data.</text>
</comment>
<evidence type="ECO:0000313" key="2">
    <source>
        <dbReference type="Proteomes" id="UP001058074"/>
    </source>
</evidence>
<gene>
    <name evidence="1" type="ORF">rsdtw13_14990</name>
</gene>
<keyword evidence="2" id="KW-1185">Reference proteome</keyword>
<reference evidence="1" key="1">
    <citation type="journal article" date="2025" name="Int. J. Syst. Evol. Microbiol.">
        <title>Inconstantimicrobium mannanitabidum sp. nov., a novel member of the family Clostridiaceae isolated from anoxic soil under the treatment of reductive soil disinfestation.</title>
        <authorList>
            <person name="Ueki A."/>
            <person name="Tonouchi A."/>
            <person name="Honma S."/>
            <person name="Kaku N."/>
            <person name="Ueki K."/>
        </authorList>
    </citation>
    <scope>NUCLEOTIDE SEQUENCE</scope>
    <source>
        <strain evidence="1">TW13</strain>
    </source>
</reference>